<evidence type="ECO:0000256" key="9">
    <source>
        <dbReference type="SAM" id="Phobius"/>
    </source>
</evidence>
<protein>
    <submittedName>
        <fullName evidence="12">Putative multidrug resistance ABC transporter ATP-binding/permease protein YheI</fullName>
        <ecNumber evidence="12">3.6.3.-</ecNumber>
    </submittedName>
</protein>
<dbReference type="PANTHER" id="PTHR43394:SF1">
    <property type="entry name" value="ATP-BINDING CASSETTE SUB-FAMILY B MEMBER 10, MITOCHONDRIAL"/>
    <property type="match status" value="1"/>
</dbReference>
<feature type="transmembrane region" description="Helical" evidence="9">
    <location>
        <begin position="183"/>
        <end position="200"/>
    </location>
</feature>
<dbReference type="Pfam" id="PF00005">
    <property type="entry name" value="ABC_tran"/>
    <property type="match status" value="1"/>
</dbReference>
<feature type="domain" description="ABC transmembrane type-1" evidence="11">
    <location>
        <begin position="40"/>
        <end position="324"/>
    </location>
</feature>
<name>A0A644YP80_9ZZZZ</name>
<dbReference type="Gene3D" id="3.40.50.300">
    <property type="entry name" value="P-loop containing nucleotide triphosphate hydrolases"/>
    <property type="match status" value="1"/>
</dbReference>
<dbReference type="PANTHER" id="PTHR43394">
    <property type="entry name" value="ATP-DEPENDENT PERMEASE MDL1, MITOCHONDRIAL"/>
    <property type="match status" value="1"/>
</dbReference>
<keyword evidence="8 9" id="KW-0472">Membrane</keyword>
<dbReference type="InterPro" id="IPR011527">
    <property type="entry name" value="ABC1_TM_dom"/>
</dbReference>
<keyword evidence="5" id="KW-0547">Nucleotide-binding</keyword>
<keyword evidence="3" id="KW-1003">Cell membrane</keyword>
<keyword evidence="2" id="KW-0813">Transport</keyword>
<dbReference type="CDD" id="cd18541">
    <property type="entry name" value="ABC_6TM_TmrB_like"/>
    <property type="match status" value="1"/>
</dbReference>
<feature type="transmembrane region" description="Helical" evidence="9">
    <location>
        <begin position="156"/>
        <end position="177"/>
    </location>
</feature>
<feature type="domain" description="ABC transporter" evidence="10">
    <location>
        <begin position="359"/>
        <end position="592"/>
    </location>
</feature>
<evidence type="ECO:0000256" key="6">
    <source>
        <dbReference type="ARBA" id="ARBA00022840"/>
    </source>
</evidence>
<keyword evidence="4 9" id="KW-0812">Transmembrane</keyword>
<reference evidence="12" key="1">
    <citation type="submission" date="2019-08" db="EMBL/GenBank/DDBJ databases">
        <authorList>
            <person name="Kucharzyk K."/>
            <person name="Murdoch R.W."/>
            <person name="Higgins S."/>
            <person name="Loffler F."/>
        </authorList>
    </citation>
    <scope>NUCLEOTIDE SEQUENCE</scope>
</reference>
<dbReference type="InterPro" id="IPR003439">
    <property type="entry name" value="ABC_transporter-like_ATP-bd"/>
</dbReference>
<dbReference type="PROSITE" id="PS00211">
    <property type="entry name" value="ABC_TRANSPORTER_1"/>
    <property type="match status" value="1"/>
</dbReference>
<gene>
    <name evidence="12" type="primary">yheI_7</name>
    <name evidence="12" type="ORF">SDC9_76864</name>
</gene>
<dbReference type="EMBL" id="VSSQ01005754">
    <property type="protein sequence ID" value="MPM30316.1"/>
    <property type="molecule type" value="Genomic_DNA"/>
</dbReference>
<dbReference type="InterPro" id="IPR027417">
    <property type="entry name" value="P-loop_NTPase"/>
</dbReference>
<feature type="transmembrane region" description="Helical" evidence="9">
    <location>
        <begin position="36"/>
        <end position="55"/>
    </location>
</feature>
<dbReference type="PROSITE" id="PS50929">
    <property type="entry name" value="ABC_TM1F"/>
    <property type="match status" value="1"/>
</dbReference>
<dbReference type="Gene3D" id="1.20.1560.10">
    <property type="entry name" value="ABC transporter type 1, transmembrane domain"/>
    <property type="match status" value="1"/>
</dbReference>
<evidence type="ECO:0000256" key="8">
    <source>
        <dbReference type="ARBA" id="ARBA00023136"/>
    </source>
</evidence>
<evidence type="ECO:0000259" key="10">
    <source>
        <dbReference type="PROSITE" id="PS50893"/>
    </source>
</evidence>
<evidence type="ECO:0000256" key="3">
    <source>
        <dbReference type="ARBA" id="ARBA00022475"/>
    </source>
</evidence>
<sequence length="605" mass="68105">MDLYGSTFLFCLNKRKKGEISVSIFKKLSWFFRQEWKAYFVGVFFLIIVAILQVVSPRIVGIIIDEIALGTLTMASLWKWTAIILIAGVLQYLFRYIWRMKIWGTSAELEKILRSRLFKHFTEMDAVFFQKYRTGDLMAHATNDLNAIRMVAGAGILTLADSISSGGITLFTMFFLIDWRLTLIAMIPLPALTLVSRILGQKMHKRFRKAQAAFSSLNDKTQESVSGVKVIKTFGEEEEDIRDFEAMTKDVVAKNKSVYLVDALFDPAIQLILGLSFALTIIFGGRFVVEGSISIGQLVSFISYIGMMAWPMLAVGRLFNVLERGSASYSRIDELLKEKSTIQEQKNAIRTVVSGDLDFQVSSFNYPNSKEISLHDVTFHLKRGQTLGIVGRTGSGKSTIFRLLLREYDQYTGSINYNGIDIRDYSLDALLSGIGYVPQDNFLFSSDVRENIRFADPSISQQKVEEAARLTAIHHDILGFPAGYDTMVGERGVSLSGGQKQRIAIARALVTEPELLILDDSLSAVDAKTEEAILTGLKQQRADQTTIIAAHRISSVMHANEIIVLDEGRIVERGTHHELMELNGWYRRMYEKQQLETKLEGKDEA</sequence>
<dbReference type="SMART" id="SM00382">
    <property type="entry name" value="AAA"/>
    <property type="match status" value="1"/>
</dbReference>
<dbReference type="FunFam" id="3.40.50.300:FF:000221">
    <property type="entry name" value="Multidrug ABC transporter ATP-binding protein"/>
    <property type="match status" value="1"/>
</dbReference>
<evidence type="ECO:0000256" key="2">
    <source>
        <dbReference type="ARBA" id="ARBA00022448"/>
    </source>
</evidence>
<dbReference type="SUPFAM" id="SSF52540">
    <property type="entry name" value="P-loop containing nucleoside triphosphate hydrolases"/>
    <property type="match status" value="1"/>
</dbReference>
<feature type="transmembrane region" description="Helical" evidence="9">
    <location>
        <begin position="301"/>
        <end position="322"/>
    </location>
</feature>
<dbReference type="GO" id="GO:0015421">
    <property type="term" value="F:ABC-type oligopeptide transporter activity"/>
    <property type="evidence" value="ECO:0007669"/>
    <property type="project" value="TreeGrafter"/>
</dbReference>
<evidence type="ECO:0000256" key="5">
    <source>
        <dbReference type="ARBA" id="ARBA00022741"/>
    </source>
</evidence>
<keyword evidence="6 12" id="KW-0067">ATP-binding</keyword>
<accession>A0A644YP80</accession>
<organism evidence="12">
    <name type="scientific">bioreactor metagenome</name>
    <dbReference type="NCBI Taxonomy" id="1076179"/>
    <lineage>
        <taxon>unclassified sequences</taxon>
        <taxon>metagenomes</taxon>
        <taxon>ecological metagenomes</taxon>
    </lineage>
</organism>
<keyword evidence="12" id="KW-0378">Hydrolase</keyword>
<dbReference type="InterPro" id="IPR003593">
    <property type="entry name" value="AAA+_ATPase"/>
</dbReference>
<feature type="transmembrane region" description="Helical" evidence="9">
    <location>
        <begin position="264"/>
        <end position="289"/>
    </location>
</feature>
<dbReference type="PROSITE" id="PS50893">
    <property type="entry name" value="ABC_TRANSPORTER_2"/>
    <property type="match status" value="1"/>
</dbReference>
<comment type="subcellular location">
    <subcellularLocation>
        <location evidence="1">Cell membrane</location>
        <topology evidence="1">Multi-pass membrane protein</topology>
    </subcellularLocation>
</comment>
<evidence type="ECO:0000256" key="1">
    <source>
        <dbReference type="ARBA" id="ARBA00004651"/>
    </source>
</evidence>
<dbReference type="GO" id="GO:0005886">
    <property type="term" value="C:plasma membrane"/>
    <property type="evidence" value="ECO:0007669"/>
    <property type="project" value="UniProtKB-SubCell"/>
</dbReference>
<dbReference type="GO" id="GO:0016887">
    <property type="term" value="F:ATP hydrolysis activity"/>
    <property type="evidence" value="ECO:0007669"/>
    <property type="project" value="InterPro"/>
</dbReference>
<dbReference type="InterPro" id="IPR036640">
    <property type="entry name" value="ABC1_TM_sf"/>
</dbReference>
<dbReference type="FunFam" id="1.20.1560.10:FF:000011">
    <property type="entry name" value="Multidrug ABC transporter ATP-binding protein"/>
    <property type="match status" value="1"/>
</dbReference>
<comment type="caution">
    <text evidence="12">The sequence shown here is derived from an EMBL/GenBank/DDBJ whole genome shotgun (WGS) entry which is preliminary data.</text>
</comment>
<evidence type="ECO:0000313" key="12">
    <source>
        <dbReference type="EMBL" id="MPM30316.1"/>
    </source>
</evidence>
<dbReference type="EC" id="3.6.3.-" evidence="12"/>
<proteinExistence type="predicted"/>
<dbReference type="SUPFAM" id="SSF90123">
    <property type="entry name" value="ABC transporter transmembrane region"/>
    <property type="match status" value="1"/>
</dbReference>
<keyword evidence="7 9" id="KW-1133">Transmembrane helix</keyword>
<feature type="transmembrane region" description="Helical" evidence="9">
    <location>
        <begin position="67"/>
        <end position="94"/>
    </location>
</feature>
<evidence type="ECO:0000256" key="7">
    <source>
        <dbReference type="ARBA" id="ARBA00022989"/>
    </source>
</evidence>
<dbReference type="Pfam" id="PF00664">
    <property type="entry name" value="ABC_membrane"/>
    <property type="match status" value="1"/>
</dbReference>
<dbReference type="InterPro" id="IPR017871">
    <property type="entry name" value="ABC_transporter-like_CS"/>
</dbReference>
<dbReference type="InterPro" id="IPR039421">
    <property type="entry name" value="Type_1_exporter"/>
</dbReference>
<dbReference type="AlphaFoldDB" id="A0A644YP80"/>
<evidence type="ECO:0000259" key="11">
    <source>
        <dbReference type="PROSITE" id="PS50929"/>
    </source>
</evidence>
<dbReference type="GO" id="GO:0005524">
    <property type="term" value="F:ATP binding"/>
    <property type="evidence" value="ECO:0007669"/>
    <property type="project" value="UniProtKB-KW"/>
</dbReference>
<evidence type="ECO:0000256" key="4">
    <source>
        <dbReference type="ARBA" id="ARBA00022692"/>
    </source>
</evidence>